<feature type="transmembrane region" description="Helical" evidence="6">
    <location>
        <begin position="85"/>
        <end position="107"/>
    </location>
</feature>
<evidence type="ECO:0000313" key="8">
    <source>
        <dbReference type="EMBL" id="CAD8784064.1"/>
    </source>
</evidence>
<organism evidence="8">
    <name type="scientific">Hemiselmis tepida</name>
    <dbReference type="NCBI Taxonomy" id="464990"/>
    <lineage>
        <taxon>Eukaryota</taxon>
        <taxon>Cryptophyceae</taxon>
        <taxon>Cryptomonadales</taxon>
        <taxon>Hemiselmidaceae</taxon>
        <taxon>Hemiselmis</taxon>
    </lineage>
</organism>
<dbReference type="PANTHER" id="PTHR22950:SF349">
    <property type="entry name" value="AMINO ACID TRANSPORTER TRANSMEMBRANE DOMAIN-CONTAINING PROTEIN"/>
    <property type="match status" value="1"/>
</dbReference>
<feature type="region of interest" description="Disordered" evidence="5">
    <location>
        <begin position="565"/>
        <end position="584"/>
    </location>
</feature>
<feature type="transmembrane region" description="Helical" evidence="6">
    <location>
        <begin position="478"/>
        <end position="498"/>
    </location>
</feature>
<dbReference type="AlphaFoldDB" id="A0A7S0VEQ0"/>
<feature type="transmembrane region" description="Helical" evidence="6">
    <location>
        <begin position="325"/>
        <end position="344"/>
    </location>
</feature>
<evidence type="ECO:0000259" key="7">
    <source>
        <dbReference type="Pfam" id="PF01490"/>
    </source>
</evidence>
<evidence type="ECO:0000256" key="2">
    <source>
        <dbReference type="ARBA" id="ARBA00022692"/>
    </source>
</evidence>
<proteinExistence type="predicted"/>
<feature type="transmembrane region" description="Helical" evidence="6">
    <location>
        <begin position="545"/>
        <end position="563"/>
    </location>
</feature>
<feature type="transmembrane region" description="Helical" evidence="6">
    <location>
        <begin position="219"/>
        <end position="236"/>
    </location>
</feature>
<evidence type="ECO:0000256" key="3">
    <source>
        <dbReference type="ARBA" id="ARBA00022989"/>
    </source>
</evidence>
<evidence type="ECO:0000256" key="4">
    <source>
        <dbReference type="ARBA" id="ARBA00023136"/>
    </source>
</evidence>
<evidence type="ECO:0000256" key="5">
    <source>
        <dbReference type="SAM" id="MobiDB-lite"/>
    </source>
</evidence>
<keyword evidence="2 6" id="KW-0812">Transmembrane</keyword>
<feature type="transmembrane region" description="Helical" evidence="6">
    <location>
        <begin position="168"/>
        <end position="191"/>
    </location>
</feature>
<feature type="transmembrane region" description="Helical" evidence="6">
    <location>
        <begin position="289"/>
        <end position="313"/>
    </location>
</feature>
<dbReference type="Pfam" id="PF01490">
    <property type="entry name" value="Aa_trans"/>
    <property type="match status" value="1"/>
</dbReference>
<comment type="subcellular location">
    <subcellularLocation>
        <location evidence="1">Membrane</location>
        <topology evidence="1">Multi-pass membrane protein</topology>
    </subcellularLocation>
</comment>
<gene>
    <name evidence="8" type="ORF">HTEP1355_LOCUS3499</name>
</gene>
<feature type="transmembrane region" description="Helical" evidence="6">
    <location>
        <begin position="113"/>
        <end position="131"/>
    </location>
</feature>
<feature type="transmembrane region" description="Helical" evidence="6">
    <location>
        <begin position="248"/>
        <end position="269"/>
    </location>
</feature>
<accession>A0A7S0VEQ0</accession>
<feature type="transmembrane region" description="Helical" evidence="6">
    <location>
        <begin position="364"/>
        <end position="383"/>
    </location>
</feature>
<name>A0A7S0VEQ0_9CRYP</name>
<feature type="transmembrane region" description="Helical" evidence="6">
    <location>
        <begin position="504"/>
        <end position="524"/>
    </location>
</feature>
<dbReference type="GO" id="GO:0005774">
    <property type="term" value="C:vacuolar membrane"/>
    <property type="evidence" value="ECO:0007669"/>
    <property type="project" value="TreeGrafter"/>
</dbReference>
<dbReference type="EMBL" id="HBFN01005932">
    <property type="protein sequence ID" value="CAD8784064.1"/>
    <property type="molecule type" value="Transcribed_RNA"/>
</dbReference>
<feature type="domain" description="Amino acid transporter transmembrane" evidence="7">
    <location>
        <begin position="88"/>
        <end position="557"/>
    </location>
</feature>
<keyword evidence="3 6" id="KW-1133">Transmembrane helix</keyword>
<dbReference type="GO" id="GO:0015179">
    <property type="term" value="F:L-amino acid transmembrane transporter activity"/>
    <property type="evidence" value="ECO:0007669"/>
    <property type="project" value="TreeGrafter"/>
</dbReference>
<keyword evidence="4 6" id="KW-0472">Membrane</keyword>
<dbReference type="InterPro" id="IPR013057">
    <property type="entry name" value="AA_transpt_TM"/>
</dbReference>
<protein>
    <recommendedName>
        <fullName evidence="7">Amino acid transporter transmembrane domain-containing protein</fullName>
    </recommendedName>
</protein>
<feature type="region of interest" description="Disordered" evidence="5">
    <location>
        <begin position="446"/>
        <end position="476"/>
    </location>
</feature>
<evidence type="ECO:0000256" key="1">
    <source>
        <dbReference type="ARBA" id="ARBA00004141"/>
    </source>
</evidence>
<evidence type="ECO:0000256" key="6">
    <source>
        <dbReference type="SAM" id="Phobius"/>
    </source>
</evidence>
<sequence>MSSLPTHISAAGQGWAVTSPLLEDPAGQASPQRAVISMRMVEQRQRGLSDAEPALPRSQSDATVPGMMALGAASRLSSIGRKKKGVGIVYTGFNMAKAVVGAGSFALPWACKNLGLAGGIISMAVAAVLAVHTIEMLMRVKDQVEAMQRRSSVGLSYVDVTRETLGEFGAYCVFAAMFCASMGACSAYLSFIGSTLVDISEGEGSWMHEHFSTWTRQDFERAVMLLIMPLTWLRSFRFLRFTSTVGTAAVFLALCVAMWDGLAAFPTWGALWTKTKETPLWPEGFRPCAQSIGCIMFLFCSNFLMIPIGRAMLEPERFAPTLEATFVPITLINMLFGGICFVYFGSDTREIVTNNLGNDAFLTWVKLLLCIDLLFTYPLAFTSGREIVERVWMDDRDVVHDTETLGAIVHDGQAIVYEISPQDLETPAQTPSMTPSASFRSLSEMQGDDGLQNDASSTASANIARRPPPLARKKRKPVFARGKHILIRSTLVFFSYLFAQAKSFGIITNVVGGLAQGSLALVVPPAMDIQLNYESLSTLGVTYRLCLMVFGITLGAVTTFEALDSSPPAPSPTPHPSLGMSAVR</sequence>
<dbReference type="PANTHER" id="PTHR22950">
    <property type="entry name" value="AMINO ACID TRANSPORTER"/>
    <property type="match status" value="1"/>
</dbReference>
<reference evidence="8" key="1">
    <citation type="submission" date="2021-01" db="EMBL/GenBank/DDBJ databases">
        <authorList>
            <person name="Corre E."/>
            <person name="Pelletier E."/>
            <person name="Niang G."/>
            <person name="Scheremetjew M."/>
            <person name="Finn R."/>
            <person name="Kale V."/>
            <person name="Holt S."/>
            <person name="Cochrane G."/>
            <person name="Meng A."/>
            <person name="Brown T."/>
            <person name="Cohen L."/>
        </authorList>
    </citation>
    <scope>NUCLEOTIDE SEQUENCE</scope>
    <source>
        <strain evidence="8">CCMP443</strain>
    </source>
</reference>